<reference evidence="3 4" key="1">
    <citation type="submission" date="2020-04" db="EMBL/GenBank/DDBJ databases">
        <title>MicrobeNet Type strains.</title>
        <authorList>
            <person name="Nicholson A.C."/>
        </authorList>
    </citation>
    <scope>NUCLEOTIDE SEQUENCE [LARGE SCALE GENOMIC DNA]</scope>
    <source>
        <strain evidence="3 4">ATCC BAA-788</strain>
    </source>
</reference>
<feature type="compositionally biased region" description="Low complexity" evidence="1">
    <location>
        <begin position="114"/>
        <end position="133"/>
    </location>
</feature>
<keyword evidence="4" id="KW-1185">Reference proteome</keyword>
<keyword evidence="2" id="KW-1133">Transmembrane helix</keyword>
<keyword evidence="2" id="KW-0812">Transmembrane</keyword>
<comment type="caution">
    <text evidence="3">The sequence shown here is derived from an EMBL/GenBank/DDBJ whole genome shotgun (WGS) entry which is preliminary data.</text>
</comment>
<dbReference type="RefSeq" id="WP_168629094.1">
    <property type="nucleotide sequence ID" value="NZ_BONL01000002.1"/>
</dbReference>
<dbReference type="Proteomes" id="UP000581206">
    <property type="component" value="Unassembled WGS sequence"/>
</dbReference>
<proteinExistence type="predicted"/>
<evidence type="ECO:0000313" key="3">
    <source>
        <dbReference type="EMBL" id="NKY21973.1"/>
    </source>
</evidence>
<organism evidence="3 4">
    <name type="scientific">Cellulomonas denverensis</name>
    <dbReference type="NCBI Taxonomy" id="264297"/>
    <lineage>
        <taxon>Bacteria</taxon>
        <taxon>Bacillati</taxon>
        <taxon>Actinomycetota</taxon>
        <taxon>Actinomycetes</taxon>
        <taxon>Micrococcales</taxon>
        <taxon>Cellulomonadaceae</taxon>
        <taxon>Cellulomonas</taxon>
    </lineage>
</organism>
<evidence type="ECO:0000256" key="2">
    <source>
        <dbReference type="SAM" id="Phobius"/>
    </source>
</evidence>
<dbReference type="EMBL" id="JAAXOX010000002">
    <property type="protein sequence ID" value="NKY21973.1"/>
    <property type="molecule type" value="Genomic_DNA"/>
</dbReference>
<keyword evidence="2" id="KW-0472">Membrane</keyword>
<dbReference type="AlphaFoldDB" id="A0A7X6KU03"/>
<accession>A0A7X6KU03</accession>
<sequence length="133" mass="13652">MSPRPSAKALITTGICLLGGALLLQLVYQVAQGAFLNSYYGGMGTFGWGAFSLFGTVINLTGFTGAALLGAGLVVKALTSAPRPDQHHQPYGGQPTGYGAPQAPAQPPYGPQSGGYPTPGYQGYPGQQQPPQQ</sequence>
<protein>
    <submittedName>
        <fullName evidence="3">Uncharacterized protein</fullName>
    </submittedName>
</protein>
<evidence type="ECO:0000256" key="1">
    <source>
        <dbReference type="SAM" id="MobiDB-lite"/>
    </source>
</evidence>
<feature type="transmembrane region" description="Helical" evidence="2">
    <location>
        <begin position="53"/>
        <end position="75"/>
    </location>
</feature>
<feature type="region of interest" description="Disordered" evidence="1">
    <location>
        <begin position="81"/>
        <end position="133"/>
    </location>
</feature>
<feature type="compositionally biased region" description="Low complexity" evidence="1">
    <location>
        <begin position="89"/>
        <end position="103"/>
    </location>
</feature>
<evidence type="ECO:0000313" key="4">
    <source>
        <dbReference type="Proteomes" id="UP000581206"/>
    </source>
</evidence>
<name>A0A7X6KU03_9CELL</name>
<gene>
    <name evidence="3" type="ORF">HGA03_04765</name>
</gene>